<protein>
    <submittedName>
        <fullName evidence="1">Uncharacterized protein</fullName>
    </submittedName>
</protein>
<organism evidence="1 2">
    <name type="scientific">Kingella denitrificans ATCC 33394</name>
    <dbReference type="NCBI Taxonomy" id="888741"/>
    <lineage>
        <taxon>Bacteria</taxon>
        <taxon>Pseudomonadati</taxon>
        <taxon>Pseudomonadota</taxon>
        <taxon>Betaproteobacteria</taxon>
        <taxon>Neisseriales</taxon>
        <taxon>Neisseriaceae</taxon>
        <taxon>Kingella</taxon>
    </lineage>
</organism>
<evidence type="ECO:0000313" key="1">
    <source>
        <dbReference type="EMBL" id="EGC17028.1"/>
    </source>
</evidence>
<name>F0F0A7_9NEIS</name>
<dbReference type="RefSeq" id="WP_003783256.1">
    <property type="nucleotide sequence ID" value="NZ_GL870929.1"/>
</dbReference>
<gene>
    <name evidence="1" type="ORF">HMPREF9098_1541</name>
</gene>
<keyword evidence="2" id="KW-1185">Reference proteome</keyword>
<sequence length="66" mass="7410">MSSPSQKAAQTIHQIKHDLTAEQRLQGWQQARLQQGLSGEFALSAQLGKDAATEEQIRWIADMYGR</sequence>
<dbReference type="Proteomes" id="UP000004088">
    <property type="component" value="Unassembled WGS sequence"/>
</dbReference>
<dbReference type="EMBL" id="AEWV01000024">
    <property type="protein sequence ID" value="EGC17028.1"/>
    <property type="molecule type" value="Genomic_DNA"/>
</dbReference>
<reference evidence="1 2" key="1">
    <citation type="submission" date="2011-01" db="EMBL/GenBank/DDBJ databases">
        <authorList>
            <person name="Muzny D."/>
            <person name="Qin X."/>
            <person name="Deng J."/>
            <person name="Jiang H."/>
            <person name="Liu Y."/>
            <person name="Qu J."/>
            <person name="Song X.-Z."/>
            <person name="Zhang L."/>
            <person name="Thornton R."/>
            <person name="Coyle M."/>
            <person name="Francisco L."/>
            <person name="Jackson L."/>
            <person name="Javaid M."/>
            <person name="Korchina V."/>
            <person name="Kovar C."/>
            <person name="Mata R."/>
            <person name="Mathew T."/>
            <person name="Ngo R."/>
            <person name="Nguyen L."/>
            <person name="Nguyen N."/>
            <person name="Okwuonu G."/>
            <person name="Ongeri F."/>
            <person name="Pham C."/>
            <person name="Simmons D."/>
            <person name="Wilczek-Boney K."/>
            <person name="Hale W."/>
            <person name="Jakkamsetti A."/>
            <person name="Pham P."/>
            <person name="Ruth R."/>
            <person name="San Lucas F."/>
            <person name="Warren J."/>
            <person name="Zhang J."/>
            <person name="Zhao Z."/>
            <person name="Zhou C."/>
            <person name="Zhu D."/>
            <person name="Lee S."/>
            <person name="Bess C."/>
            <person name="Blankenburg K."/>
            <person name="Forbes L."/>
            <person name="Fu Q."/>
            <person name="Gubbala S."/>
            <person name="Hirani K."/>
            <person name="Jayaseelan J.C."/>
            <person name="Lara F."/>
            <person name="Munidasa M."/>
            <person name="Palculict T."/>
            <person name="Patil S."/>
            <person name="Pu L.-L."/>
            <person name="Saada N."/>
            <person name="Tang L."/>
            <person name="Weissenberger G."/>
            <person name="Zhu Y."/>
            <person name="Hemphill L."/>
            <person name="Shang Y."/>
            <person name="Youmans B."/>
            <person name="Ayvaz T."/>
            <person name="Ross M."/>
            <person name="Santibanez J."/>
            <person name="Aqrawi P."/>
            <person name="Gross S."/>
            <person name="Joshi V."/>
            <person name="Fowler G."/>
            <person name="Nazareth L."/>
            <person name="Reid J."/>
            <person name="Worley K."/>
            <person name="Petrosino J."/>
            <person name="Highlander S."/>
            <person name="Gibbs R."/>
        </authorList>
    </citation>
    <scope>NUCLEOTIDE SEQUENCE [LARGE SCALE GENOMIC DNA]</scope>
    <source>
        <strain evidence="1 2">ATCC 33394</strain>
    </source>
</reference>
<proteinExistence type="predicted"/>
<comment type="caution">
    <text evidence="1">The sequence shown here is derived from an EMBL/GenBank/DDBJ whole genome shotgun (WGS) entry which is preliminary data.</text>
</comment>
<evidence type="ECO:0000313" key="2">
    <source>
        <dbReference type="Proteomes" id="UP000004088"/>
    </source>
</evidence>
<dbReference type="STRING" id="888741.HMPREF9098_1541"/>
<dbReference type="AlphaFoldDB" id="F0F0A7"/>
<accession>F0F0A7</accession>
<dbReference type="HOGENOM" id="CLU_203917_0_0_4"/>